<name>A0A4U5MS77_STECR</name>
<organism evidence="1 2">
    <name type="scientific">Steinernema carpocapsae</name>
    <name type="common">Entomopathogenic nematode</name>
    <dbReference type="NCBI Taxonomy" id="34508"/>
    <lineage>
        <taxon>Eukaryota</taxon>
        <taxon>Metazoa</taxon>
        <taxon>Ecdysozoa</taxon>
        <taxon>Nematoda</taxon>
        <taxon>Chromadorea</taxon>
        <taxon>Rhabditida</taxon>
        <taxon>Tylenchina</taxon>
        <taxon>Panagrolaimomorpha</taxon>
        <taxon>Strongyloidoidea</taxon>
        <taxon>Steinernematidae</taxon>
        <taxon>Steinernema</taxon>
    </lineage>
</organism>
<accession>A0A4U5MS77</accession>
<protein>
    <submittedName>
        <fullName evidence="1">Uncharacterized protein</fullName>
    </submittedName>
</protein>
<dbReference type="Proteomes" id="UP000298663">
    <property type="component" value="Unassembled WGS sequence"/>
</dbReference>
<dbReference type="EMBL" id="AZBU02000006">
    <property type="protein sequence ID" value="TKR72566.1"/>
    <property type="molecule type" value="Genomic_DNA"/>
</dbReference>
<gene>
    <name evidence="1" type="ORF">L596_019991</name>
</gene>
<reference evidence="1 2" key="1">
    <citation type="journal article" date="2015" name="Genome Biol.">
        <title>Comparative genomics of Steinernema reveals deeply conserved gene regulatory networks.</title>
        <authorList>
            <person name="Dillman A.R."/>
            <person name="Macchietto M."/>
            <person name="Porter C.F."/>
            <person name="Rogers A."/>
            <person name="Williams B."/>
            <person name="Antoshechkin I."/>
            <person name="Lee M.M."/>
            <person name="Goodwin Z."/>
            <person name="Lu X."/>
            <person name="Lewis E.E."/>
            <person name="Goodrich-Blair H."/>
            <person name="Stock S.P."/>
            <person name="Adams B.J."/>
            <person name="Sternberg P.W."/>
            <person name="Mortazavi A."/>
        </authorList>
    </citation>
    <scope>NUCLEOTIDE SEQUENCE [LARGE SCALE GENOMIC DNA]</scope>
    <source>
        <strain evidence="1 2">ALL</strain>
    </source>
</reference>
<evidence type="ECO:0000313" key="2">
    <source>
        <dbReference type="Proteomes" id="UP000298663"/>
    </source>
</evidence>
<sequence length="81" mass="9547">MKLRFVDLASDIRFPEVSNETLCNIASINEPKPVYISVSVLELLVYTSNMNCEDKYIRKTFIRLQRRQPTIEDRFLTNVLH</sequence>
<reference evidence="1 2" key="2">
    <citation type="journal article" date="2019" name="G3 (Bethesda)">
        <title>Hybrid Assembly of the Genome of the Entomopathogenic Nematode Steinernema carpocapsae Identifies the X-Chromosome.</title>
        <authorList>
            <person name="Serra L."/>
            <person name="Macchietto M."/>
            <person name="Macias-Munoz A."/>
            <person name="McGill C.J."/>
            <person name="Rodriguez I.M."/>
            <person name="Rodriguez B."/>
            <person name="Murad R."/>
            <person name="Mortazavi A."/>
        </authorList>
    </citation>
    <scope>NUCLEOTIDE SEQUENCE [LARGE SCALE GENOMIC DNA]</scope>
    <source>
        <strain evidence="1 2">ALL</strain>
    </source>
</reference>
<comment type="caution">
    <text evidence="1">The sequence shown here is derived from an EMBL/GenBank/DDBJ whole genome shotgun (WGS) entry which is preliminary data.</text>
</comment>
<proteinExistence type="predicted"/>
<dbReference type="AlphaFoldDB" id="A0A4U5MS77"/>
<keyword evidence="2" id="KW-1185">Reference proteome</keyword>
<evidence type="ECO:0000313" key="1">
    <source>
        <dbReference type="EMBL" id="TKR72566.1"/>
    </source>
</evidence>